<dbReference type="PROSITE" id="PS01124">
    <property type="entry name" value="HTH_ARAC_FAMILY_2"/>
    <property type="match status" value="1"/>
</dbReference>
<dbReference type="PANTHER" id="PTHR43130">
    <property type="entry name" value="ARAC-FAMILY TRANSCRIPTIONAL REGULATOR"/>
    <property type="match status" value="1"/>
</dbReference>
<name>A0ABS3RRW2_9ACTN</name>
<dbReference type="InterPro" id="IPR018060">
    <property type="entry name" value="HTH_AraC"/>
</dbReference>
<evidence type="ECO:0000256" key="2">
    <source>
        <dbReference type="ARBA" id="ARBA00023163"/>
    </source>
</evidence>
<keyword evidence="6" id="KW-1185">Reference proteome</keyword>
<dbReference type="PANTHER" id="PTHR43130:SF3">
    <property type="entry name" value="HTH-TYPE TRANSCRIPTIONAL REGULATOR RV1931C"/>
    <property type="match status" value="1"/>
</dbReference>
<dbReference type="InterPro" id="IPR052158">
    <property type="entry name" value="INH-QAR"/>
</dbReference>
<accession>A0ABS3RRW2</accession>
<dbReference type="EMBL" id="JAGEPF010000010">
    <property type="protein sequence ID" value="MBO2459506.1"/>
    <property type="molecule type" value="Genomic_DNA"/>
</dbReference>
<evidence type="ECO:0000256" key="1">
    <source>
        <dbReference type="ARBA" id="ARBA00023015"/>
    </source>
</evidence>
<feature type="region of interest" description="Disordered" evidence="3">
    <location>
        <begin position="321"/>
        <end position="341"/>
    </location>
</feature>
<dbReference type="SUPFAM" id="SSF52317">
    <property type="entry name" value="Class I glutamine amidotransferase-like"/>
    <property type="match status" value="1"/>
</dbReference>
<organism evidence="5 6">
    <name type="scientific">Actinomadura violacea</name>
    <dbReference type="NCBI Taxonomy" id="2819934"/>
    <lineage>
        <taxon>Bacteria</taxon>
        <taxon>Bacillati</taxon>
        <taxon>Actinomycetota</taxon>
        <taxon>Actinomycetes</taxon>
        <taxon>Streptosporangiales</taxon>
        <taxon>Thermomonosporaceae</taxon>
        <taxon>Actinomadura</taxon>
    </lineage>
</organism>
<evidence type="ECO:0000259" key="4">
    <source>
        <dbReference type="PROSITE" id="PS01124"/>
    </source>
</evidence>
<dbReference type="InterPro" id="IPR009057">
    <property type="entry name" value="Homeodomain-like_sf"/>
</dbReference>
<comment type="caution">
    <text evidence="5">The sequence shown here is derived from an EMBL/GenBank/DDBJ whole genome shotgun (WGS) entry which is preliminary data.</text>
</comment>
<dbReference type="Gene3D" id="1.10.10.60">
    <property type="entry name" value="Homeodomain-like"/>
    <property type="match status" value="1"/>
</dbReference>
<dbReference type="Pfam" id="PF01965">
    <property type="entry name" value="DJ-1_PfpI"/>
    <property type="match status" value="1"/>
</dbReference>
<dbReference type="Pfam" id="PF12833">
    <property type="entry name" value="HTH_18"/>
    <property type="match status" value="1"/>
</dbReference>
<keyword evidence="2" id="KW-0804">Transcription</keyword>
<evidence type="ECO:0000313" key="6">
    <source>
        <dbReference type="Proteomes" id="UP000680206"/>
    </source>
</evidence>
<sequence length="341" mass="35326">MPAVPPVQTVPAPQAVPAVETVAVVVVPPVMAFDVTIPHMVLGAAVVDGAPGYELPVCAAEPGRTLETVGGLDVVPPHGLDVLDRAGTVLVVGSGGREGTDPRTLDALRAAAEEGKRIAAICTGAFVLAEAGLLDGRRATTHWGLAADLARRFPAVDVVPDVLYVADGPVLTSAGAAAGIELCLHLVRADHGAAVAAEAARQTVAAPPRPTGQAQLVDDPLPAEPDLSLAATRAWALRRLDGPLTLADLARHARVSTRTLTRRFHAETGCSPLQWLLRQRIGRACELLETTALPMDRVAARSGLGSADSLREHMVRRVGMTPSAYRSAHARRSGSGRAGSG</sequence>
<evidence type="ECO:0000256" key="3">
    <source>
        <dbReference type="SAM" id="MobiDB-lite"/>
    </source>
</evidence>
<dbReference type="CDD" id="cd03137">
    <property type="entry name" value="GATase1_AraC_1"/>
    <property type="match status" value="1"/>
</dbReference>
<evidence type="ECO:0000313" key="5">
    <source>
        <dbReference type="EMBL" id="MBO2459506.1"/>
    </source>
</evidence>
<reference evidence="5 6" key="1">
    <citation type="submission" date="2021-03" db="EMBL/GenBank/DDBJ databases">
        <title>Actinomadura violae sp. nov., isolated from lichen in Thailand.</title>
        <authorList>
            <person name="Kanchanasin P."/>
            <person name="Saeng-In P."/>
            <person name="Phongsopitanun W."/>
            <person name="Yuki M."/>
            <person name="Kudo T."/>
            <person name="Ohkuma M."/>
            <person name="Tanasupawat S."/>
        </authorList>
    </citation>
    <scope>NUCLEOTIDE SEQUENCE [LARGE SCALE GENOMIC DNA]</scope>
    <source>
        <strain evidence="5 6">LCR2-06</strain>
    </source>
</reference>
<dbReference type="Proteomes" id="UP000680206">
    <property type="component" value="Unassembled WGS sequence"/>
</dbReference>
<proteinExistence type="predicted"/>
<dbReference type="Gene3D" id="3.40.50.880">
    <property type="match status" value="1"/>
</dbReference>
<gene>
    <name evidence="5" type="ORF">J4709_18175</name>
</gene>
<dbReference type="InterPro" id="IPR002818">
    <property type="entry name" value="DJ-1/PfpI"/>
</dbReference>
<dbReference type="SUPFAM" id="SSF46689">
    <property type="entry name" value="Homeodomain-like"/>
    <property type="match status" value="2"/>
</dbReference>
<protein>
    <submittedName>
        <fullName evidence="5">Helix-turn-helix domain-containing protein</fullName>
    </submittedName>
</protein>
<dbReference type="SMART" id="SM00342">
    <property type="entry name" value="HTH_ARAC"/>
    <property type="match status" value="1"/>
</dbReference>
<keyword evidence="1" id="KW-0805">Transcription regulation</keyword>
<dbReference type="InterPro" id="IPR029062">
    <property type="entry name" value="Class_I_gatase-like"/>
</dbReference>
<feature type="domain" description="HTH araC/xylS-type" evidence="4">
    <location>
        <begin position="230"/>
        <end position="328"/>
    </location>
</feature>